<accession>A0A6B2MEM9</accession>
<protein>
    <submittedName>
        <fullName evidence="2">Helix-turn-helix domain-containing protein</fullName>
    </submittedName>
</protein>
<dbReference type="InterPro" id="IPR010982">
    <property type="entry name" value="Lambda_DNA-bd_dom_sf"/>
</dbReference>
<proteinExistence type="predicted"/>
<reference evidence="2" key="1">
    <citation type="submission" date="2019-11" db="EMBL/GenBank/DDBJ databases">
        <title>Burkholderia cenocepacia CF.</title>
        <authorList>
            <person name="Vianna E.F."/>
            <person name="Marques E.A."/>
            <person name="Albano R.M."/>
            <person name="Leao R.S."/>
        </authorList>
    </citation>
    <scope>NUCLEOTIDE SEQUENCE</scope>
    <source>
        <strain evidence="2">MS-2140</strain>
    </source>
</reference>
<name>A0A6B2MEM9_9BURK</name>
<dbReference type="EMBL" id="JAAEAM010000016">
    <property type="protein sequence ID" value="NDV73516.1"/>
    <property type="molecule type" value="Genomic_DNA"/>
</dbReference>
<dbReference type="SUPFAM" id="SSF47413">
    <property type="entry name" value="lambda repressor-like DNA-binding domains"/>
    <property type="match status" value="1"/>
</dbReference>
<evidence type="ECO:0000313" key="2">
    <source>
        <dbReference type="EMBL" id="NDV73516.1"/>
    </source>
</evidence>
<sequence>MTKAHDPIADLIIDGLGGTNVVAELCDCSASAVSQWRHDGVPKPRISFLRLARPDFDWAQVPSDYPRREPAAEIAERMQSSDDVQPPVGTQEGGTKDGGE</sequence>
<feature type="region of interest" description="Disordered" evidence="1">
    <location>
        <begin position="62"/>
        <end position="100"/>
    </location>
</feature>
<dbReference type="AlphaFoldDB" id="A0A6B2MEM9"/>
<feature type="compositionally biased region" description="Basic and acidic residues" evidence="1">
    <location>
        <begin position="65"/>
        <end position="80"/>
    </location>
</feature>
<evidence type="ECO:0000256" key="1">
    <source>
        <dbReference type="SAM" id="MobiDB-lite"/>
    </source>
</evidence>
<dbReference type="RefSeq" id="WP_163124320.1">
    <property type="nucleotide sequence ID" value="NZ_JAAEAM010000016.1"/>
</dbReference>
<gene>
    <name evidence="2" type="ORF">GFJ35_15740</name>
</gene>
<dbReference type="GO" id="GO:0003677">
    <property type="term" value="F:DNA binding"/>
    <property type="evidence" value="ECO:0007669"/>
    <property type="project" value="InterPro"/>
</dbReference>
<organism evidence="2">
    <name type="scientific">Burkholderia cenocepacia</name>
    <dbReference type="NCBI Taxonomy" id="95486"/>
    <lineage>
        <taxon>Bacteria</taxon>
        <taxon>Pseudomonadati</taxon>
        <taxon>Pseudomonadota</taxon>
        <taxon>Betaproteobacteria</taxon>
        <taxon>Burkholderiales</taxon>
        <taxon>Burkholderiaceae</taxon>
        <taxon>Burkholderia</taxon>
        <taxon>Burkholderia cepacia complex</taxon>
    </lineage>
</organism>
<comment type="caution">
    <text evidence="2">The sequence shown here is derived from an EMBL/GenBank/DDBJ whole genome shotgun (WGS) entry which is preliminary data.</text>
</comment>